<keyword evidence="6 7" id="KW-0009">Actin-binding</keyword>
<dbReference type="Pfam" id="PF00063">
    <property type="entry name" value="Myosin_head"/>
    <property type="match status" value="1"/>
</dbReference>
<comment type="similarity">
    <text evidence="1 7">Belongs to the TRAFAC class myosin-kinesin ATPase superfamily. Myosin family.</text>
</comment>
<dbReference type="PANTHER" id="PTHR13140">
    <property type="entry name" value="MYOSIN"/>
    <property type="match status" value="1"/>
</dbReference>
<feature type="domain" description="Myosin motor" evidence="8">
    <location>
        <begin position="12"/>
        <end position="245"/>
    </location>
</feature>
<dbReference type="Proteomes" id="UP001163046">
    <property type="component" value="Unassembled WGS sequence"/>
</dbReference>
<reference evidence="9" key="1">
    <citation type="submission" date="2023-01" db="EMBL/GenBank/DDBJ databases">
        <title>Genome assembly of the deep-sea coral Lophelia pertusa.</title>
        <authorList>
            <person name="Herrera S."/>
            <person name="Cordes E."/>
        </authorList>
    </citation>
    <scope>NUCLEOTIDE SEQUENCE</scope>
    <source>
        <strain evidence="9">USNM1676648</strain>
        <tissue evidence="9">Polyp</tissue>
    </source>
</reference>
<dbReference type="PRINTS" id="PR00193">
    <property type="entry name" value="MYOSINHEAVY"/>
</dbReference>
<dbReference type="InterPro" id="IPR001609">
    <property type="entry name" value="Myosin_head_motor_dom-like"/>
</dbReference>
<dbReference type="GO" id="GO:0005886">
    <property type="term" value="C:plasma membrane"/>
    <property type="evidence" value="ECO:0007669"/>
    <property type="project" value="TreeGrafter"/>
</dbReference>
<keyword evidence="4 7" id="KW-0518">Myosin</keyword>
<evidence type="ECO:0000256" key="4">
    <source>
        <dbReference type="ARBA" id="ARBA00023123"/>
    </source>
</evidence>
<dbReference type="Gene3D" id="3.40.850.10">
    <property type="entry name" value="Kinesin motor domain"/>
    <property type="match status" value="1"/>
</dbReference>
<gene>
    <name evidence="9" type="primary">MYO1C</name>
    <name evidence="9" type="ORF">OS493_004237</name>
</gene>
<accession>A0A9W9ZSX8</accession>
<dbReference type="GO" id="GO:0000146">
    <property type="term" value="F:microfilament motor activity"/>
    <property type="evidence" value="ECO:0007669"/>
    <property type="project" value="TreeGrafter"/>
</dbReference>
<dbReference type="OrthoDB" id="6108017at2759"/>
<evidence type="ECO:0000259" key="8">
    <source>
        <dbReference type="PROSITE" id="PS51456"/>
    </source>
</evidence>
<evidence type="ECO:0000256" key="1">
    <source>
        <dbReference type="ARBA" id="ARBA00008314"/>
    </source>
</evidence>
<dbReference type="SUPFAM" id="SSF52540">
    <property type="entry name" value="P-loop containing nucleoside triphosphate hydrolases"/>
    <property type="match status" value="1"/>
</dbReference>
<proteinExistence type="inferred from homology"/>
<keyword evidence="10" id="KW-1185">Reference proteome</keyword>
<dbReference type="GO" id="GO:0007015">
    <property type="term" value="P:actin filament organization"/>
    <property type="evidence" value="ECO:0007669"/>
    <property type="project" value="TreeGrafter"/>
</dbReference>
<evidence type="ECO:0000256" key="7">
    <source>
        <dbReference type="PROSITE-ProRule" id="PRU00782"/>
    </source>
</evidence>
<comment type="caution">
    <text evidence="7">Lacks conserved residue(s) required for the propagation of feature annotation.</text>
</comment>
<keyword evidence="5 7" id="KW-0505">Motor protein</keyword>
<dbReference type="AlphaFoldDB" id="A0A9W9ZSX8"/>
<evidence type="ECO:0000256" key="6">
    <source>
        <dbReference type="ARBA" id="ARBA00023203"/>
    </source>
</evidence>
<dbReference type="PANTHER" id="PTHR13140:SF679">
    <property type="entry name" value="UNCONVENTIONAL MYOSIN IC"/>
    <property type="match status" value="1"/>
</dbReference>
<dbReference type="GO" id="GO:0030048">
    <property type="term" value="P:actin filament-based movement"/>
    <property type="evidence" value="ECO:0007669"/>
    <property type="project" value="TreeGrafter"/>
</dbReference>
<evidence type="ECO:0000256" key="3">
    <source>
        <dbReference type="ARBA" id="ARBA00022840"/>
    </source>
</evidence>
<dbReference type="PROSITE" id="PS51456">
    <property type="entry name" value="MYOSIN_MOTOR"/>
    <property type="match status" value="1"/>
</dbReference>
<keyword evidence="3 7" id="KW-0067">ATP-binding</keyword>
<dbReference type="GO" id="GO:0005902">
    <property type="term" value="C:microvillus"/>
    <property type="evidence" value="ECO:0007669"/>
    <property type="project" value="TreeGrafter"/>
</dbReference>
<dbReference type="GO" id="GO:0016459">
    <property type="term" value="C:myosin complex"/>
    <property type="evidence" value="ECO:0007669"/>
    <property type="project" value="UniProtKB-KW"/>
</dbReference>
<evidence type="ECO:0000256" key="5">
    <source>
        <dbReference type="ARBA" id="ARBA00023175"/>
    </source>
</evidence>
<dbReference type="FunFam" id="3.40.850.10:FF:000101">
    <property type="entry name" value="Slow myosin heavy chain 2"/>
    <property type="match status" value="1"/>
</dbReference>
<protein>
    <submittedName>
        <fullName evidence="9">Unconventional myosin-Ic</fullName>
    </submittedName>
</protein>
<feature type="binding site" evidence="7">
    <location>
        <begin position="105"/>
        <end position="112"/>
    </location>
    <ligand>
        <name>ATP</name>
        <dbReference type="ChEBI" id="CHEBI:30616"/>
    </ligand>
</feature>
<keyword evidence="2 7" id="KW-0547">Nucleotide-binding</keyword>
<comment type="caution">
    <text evidence="9">The sequence shown here is derived from an EMBL/GenBank/DDBJ whole genome shotgun (WGS) entry which is preliminary data.</text>
</comment>
<evidence type="ECO:0000313" key="10">
    <source>
        <dbReference type="Proteomes" id="UP001163046"/>
    </source>
</evidence>
<organism evidence="9 10">
    <name type="scientific">Desmophyllum pertusum</name>
    <dbReference type="NCBI Taxonomy" id="174260"/>
    <lineage>
        <taxon>Eukaryota</taxon>
        <taxon>Metazoa</taxon>
        <taxon>Cnidaria</taxon>
        <taxon>Anthozoa</taxon>
        <taxon>Hexacorallia</taxon>
        <taxon>Scleractinia</taxon>
        <taxon>Caryophylliina</taxon>
        <taxon>Caryophylliidae</taxon>
        <taxon>Desmophyllum</taxon>
    </lineage>
</organism>
<dbReference type="InterPro" id="IPR036961">
    <property type="entry name" value="Kinesin_motor_dom_sf"/>
</dbReference>
<evidence type="ECO:0000256" key="2">
    <source>
        <dbReference type="ARBA" id="ARBA00022741"/>
    </source>
</evidence>
<sequence>MESELQARDRIGVQDFVLLEDYKSEDAFLENLRKRYNSGLIYTYIGTVVVSVNPYKTLPIYSQDVIEKYRGENLYELPPHVYAISDAAYRSMKEERVDQCVLISGESGAGKTEASKKILEYLAAISTYSDDVQRIKDRLLLSNPVLEAFGNARTNRNDNSSRFGKYMDIQFDFKGSLLEDISLTIVGKIQSCPSGKRFGERNFHIFYQLLQGGSDEMLENLQLEREKCRIFLSQPGWRHSCGNSR</sequence>
<evidence type="ECO:0000313" key="9">
    <source>
        <dbReference type="EMBL" id="KAJ7387261.1"/>
    </source>
</evidence>
<dbReference type="GO" id="GO:0051015">
    <property type="term" value="F:actin filament binding"/>
    <property type="evidence" value="ECO:0007669"/>
    <property type="project" value="TreeGrafter"/>
</dbReference>
<dbReference type="GO" id="GO:0005524">
    <property type="term" value="F:ATP binding"/>
    <property type="evidence" value="ECO:0007669"/>
    <property type="project" value="UniProtKB-UniRule"/>
</dbReference>
<dbReference type="GO" id="GO:0005737">
    <property type="term" value="C:cytoplasm"/>
    <property type="evidence" value="ECO:0007669"/>
    <property type="project" value="TreeGrafter"/>
</dbReference>
<dbReference type="SMART" id="SM00242">
    <property type="entry name" value="MYSc"/>
    <property type="match status" value="1"/>
</dbReference>
<dbReference type="InterPro" id="IPR027417">
    <property type="entry name" value="P-loop_NTPase"/>
</dbReference>
<dbReference type="GO" id="GO:0006897">
    <property type="term" value="P:endocytosis"/>
    <property type="evidence" value="ECO:0007669"/>
    <property type="project" value="TreeGrafter"/>
</dbReference>
<dbReference type="EMBL" id="MU825874">
    <property type="protein sequence ID" value="KAJ7387261.1"/>
    <property type="molecule type" value="Genomic_DNA"/>
</dbReference>
<name>A0A9W9ZSX8_9CNID</name>